<dbReference type="RefSeq" id="WP_094548842.1">
    <property type="nucleotide sequence ID" value="NZ_MQWB01000001.1"/>
</dbReference>
<dbReference type="Proteomes" id="UP000216446">
    <property type="component" value="Unassembled WGS sequence"/>
</dbReference>
<dbReference type="AlphaFoldDB" id="A0A259U0U1"/>
<keyword evidence="3" id="KW-1185">Reference proteome</keyword>
<organism evidence="2 3">
    <name type="scientific">Rubricoccus marinus</name>
    <dbReference type="NCBI Taxonomy" id="716817"/>
    <lineage>
        <taxon>Bacteria</taxon>
        <taxon>Pseudomonadati</taxon>
        <taxon>Rhodothermota</taxon>
        <taxon>Rhodothermia</taxon>
        <taxon>Rhodothermales</taxon>
        <taxon>Rubricoccaceae</taxon>
        <taxon>Rubricoccus</taxon>
    </lineage>
</organism>
<evidence type="ECO:0000313" key="3">
    <source>
        <dbReference type="Proteomes" id="UP000216446"/>
    </source>
</evidence>
<keyword evidence="1" id="KW-1133">Transmembrane helix</keyword>
<accession>A0A259U0U1</accession>
<gene>
    <name evidence="2" type="ORF">BSZ36_10985</name>
</gene>
<feature type="transmembrane region" description="Helical" evidence="1">
    <location>
        <begin position="22"/>
        <end position="43"/>
    </location>
</feature>
<sequence length="230" mass="24851">MTDSPPGRPDPRPDRFHVPRRWVLPLALAVLAIVALLVAPFVARAIIPAFTETDVQTTVISTIQSESPEAFLVTGTLRSAVTTSTRSATTLLPGFLNLELGRGEVEVRVPGRIAYGIDTREITASDVRLLESESGEPIVQVQLPALSVFSVEPILEQAGIRAETGGWVKPSRDAEREALRSALGRLRPTLREQGETHLRDNVQPSRNTAEAVVAQLSGPLAALGLERPTF</sequence>
<name>A0A259U0U1_9BACT</name>
<proteinExistence type="predicted"/>
<dbReference type="InParanoid" id="A0A259U0U1"/>
<evidence type="ECO:0008006" key="4">
    <source>
        <dbReference type="Google" id="ProtNLM"/>
    </source>
</evidence>
<protein>
    <recommendedName>
        <fullName evidence="4">DUF4230 domain-containing protein</fullName>
    </recommendedName>
</protein>
<keyword evidence="1" id="KW-0812">Transmembrane</keyword>
<feature type="non-terminal residue" evidence="2">
    <location>
        <position position="230"/>
    </location>
</feature>
<comment type="caution">
    <text evidence="2">The sequence shown here is derived from an EMBL/GenBank/DDBJ whole genome shotgun (WGS) entry which is preliminary data.</text>
</comment>
<reference evidence="2 3" key="1">
    <citation type="submission" date="2016-11" db="EMBL/GenBank/DDBJ databases">
        <title>Study of marine rhodopsin-containing bacteria.</title>
        <authorList>
            <person name="Yoshizawa S."/>
            <person name="Kumagai Y."/>
            <person name="Kogure K."/>
        </authorList>
    </citation>
    <scope>NUCLEOTIDE SEQUENCE [LARGE SCALE GENOMIC DNA]</scope>
    <source>
        <strain evidence="2 3">SG-29</strain>
    </source>
</reference>
<evidence type="ECO:0000313" key="2">
    <source>
        <dbReference type="EMBL" id="OZC03458.1"/>
    </source>
</evidence>
<dbReference type="PROSITE" id="PS51318">
    <property type="entry name" value="TAT"/>
    <property type="match status" value="1"/>
</dbReference>
<dbReference type="InterPro" id="IPR006311">
    <property type="entry name" value="TAT_signal"/>
</dbReference>
<dbReference type="EMBL" id="MQWB01000001">
    <property type="protein sequence ID" value="OZC03458.1"/>
    <property type="molecule type" value="Genomic_DNA"/>
</dbReference>
<evidence type="ECO:0000256" key="1">
    <source>
        <dbReference type="SAM" id="Phobius"/>
    </source>
</evidence>
<keyword evidence="1" id="KW-0472">Membrane</keyword>